<gene>
    <name evidence="1" type="ORF">GCM10007384_09540</name>
</gene>
<comment type="caution">
    <text evidence="1">The sequence shown here is derived from an EMBL/GenBank/DDBJ whole genome shotgun (WGS) entry which is preliminary data.</text>
</comment>
<name>A0A918JSM1_9FLAO</name>
<dbReference type="Proteomes" id="UP000601108">
    <property type="component" value="Unassembled WGS sequence"/>
</dbReference>
<dbReference type="EMBL" id="BMWS01000005">
    <property type="protein sequence ID" value="GGX09940.1"/>
    <property type="molecule type" value="Genomic_DNA"/>
</dbReference>
<dbReference type="InterPro" id="IPR021272">
    <property type="entry name" value="DUF2851"/>
</dbReference>
<protein>
    <recommendedName>
        <fullName evidence="3">DUF2851 domain-containing protein</fullName>
    </recommendedName>
</protein>
<evidence type="ECO:0000313" key="2">
    <source>
        <dbReference type="Proteomes" id="UP000601108"/>
    </source>
</evidence>
<organism evidence="1 2">
    <name type="scientific">Aquimarina muelleri</name>
    <dbReference type="NCBI Taxonomy" id="279356"/>
    <lineage>
        <taxon>Bacteria</taxon>
        <taxon>Pseudomonadati</taxon>
        <taxon>Bacteroidota</taxon>
        <taxon>Flavobacteriia</taxon>
        <taxon>Flavobacteriales</taxon>
        <taxon>Flavobacteriaceae</taxon>
        <taxon>Aquimarina</taxon>
    </lineage>
</organism>
<proteinExistence type="predicted"/>
<evidence type="ECO:0008006" key="3">
    <source>
        <dbReference type="Google" id="ProtNLM"/>
    </source>
</evidence>
<dbReference type="RefSeq" id="WP_027413642.1">
    <property type="nucleotide sequence ID" value="NZ_BMWS01000005.1"/>
</dbReference>
<dbReference type="AlphaFoldDB" id="A0A918JSM1"/>
<sequence>MTEDLLQYLWKHKKFDVTQLKTTRKENLILQNVGVHNTDKSGPDFFNALLIIQEQKWAGNVEIHNKSSDWYTHNHENDSAYDNVILHVVWEDDMDVFRKDNSVIPTLQLSDYIAKNLLIKYEKMFLENTQKWIRCEKQLPEISRFILSNWQERLFLERLEQKSIFILKLLEDSANNWEAVLFKLLGKNFGLKVNGDAFLSLTNSIDFSIIRKCSNNQIKLEALFFGQAGLLENEIKNMYSSDLKKEYCFLKNKFQLNKDGVLPFHFFRLRPPNFPTIRLAQFAMLYFKSPQLFNEVIRIKSINEFYKLFGVETSSFWENHYTFEKESKTRKKKITKSFIDLLLINTIIPLKFIYARTIGKDSEEEMMELISQVSYEKNTIVSNFKKLKVPVENAMHSQALIQLKNRYCDEKACLKCAIGNKLLNGD</sequence>
<keyword evidence="2" id="KW-1185">Reference proteome</keyword>
<reference evidence="1 2" key="1">
    <citation type="journal article" date="2014" name="Int. J. Syst. Evol. Microbiol.">
        <title>Complete genome sequence of Corynebacterium casei LMG S-19264T (=DSM 44701T), isolated from a smear-ripened cheese.</title>
        <authorList>
            <consortium name="US DOE Joint Genome Institute (JGI-PGF)"/>
            <person name="Walter F."/>
            <person name="Albersmeier A."/>
            <person name="Kalinowski J."/>
            <person name="Ruckert C."/>
        </authorList>
    </citation>
    <scope>NUCLEOTIDE SEQUENCE [LARGE SCALE GENOMIC DNA]</scope>
    <source>
        <strain evidence="1 2">KCTC 12285</strain>
    </source>
</reference>
<evidence type="ECO:0000313" key="1">
    <source>
        <dbReference type="EMBL" id="GGX09940.1"/>
    </source>
</evidence>
<accession>A0A918JSM1</accession>
<dbReference type="Pfam" id="PF11013">
    <property type="entry name" value="DUF2851"/>
    <property type="match status" value="1"/>
</dbReference>